<name>A0A937K344_9CLOT</name>
<dbReference type="Gene3D" id="1.10.10.2840">
    <property type="entry name" value="PucR C-terminal helix-turn-helix domain"/>
    <property type="match status" value="1"/>
</dbReference>
<sequence>MDSFKDYVRELMNKFPYIIEVTDKNGDYICESTKIKKLEGIHFPIQYNDIVYYIEIEKKEETSIPLLKFIFEEKLKEVQELKGNELFNLIKGNSSFKENDEIINKILDKGTLILIKAKNHCKEVYDIVKYSYNNEEEYRYCIWEEYVVLLGIFDEVYDHCKSILHNVQELNIRSPRIALEALNGKTNIEEALKSLKSLIELSDRVGIRKEILTSSNIIFERVMDGINNSLKEEIIATYENYLDSQDSDTLKTIETFFQRDLNISDASKELFVHRNTLLYRLDKIKREISMDLRNFNEAMTFYVIYFVWKSNSR</sequence>
<organism evidence="2 3">
    <name type="scientific">Clostridium paridis</name>
    <dbReference type="NCBI Taxonomy" id="2803863"/>
    <lineage>
        <taxon>Bacteria</taxon>
        <taxon>Bacillati</taxon>
        <taxon>Bacillota</taxon>
        <taxon>Clostridia</taxon>
        <taxon>Eubacteriales</taxon>
        <taxon>Clostridiaceae</taxon>
        <taxon>Clostridium</taxon>
    </lineage>
</organism>
<feature type="domain" description="PucR C-terminal helix-turn-helix" evidence="1">
    <location>
        <begin position="250"/>
        <end position="303"/>
    </location>
</feature>
<dbReference type="InterPro" id="IPR051448">
    <property type="entry name" value="CdaR-like_regulators"/>
</dbReference>
<evidence type="ECO:0000259" key="1">
    <source>
        <dbReference type="Pfam" id="PF13556"/>
    </source>
</evidence>
<gene>
    <name evidence="2" type="ORF">JK634_05605</name>
</gene>
<dbReference type="Proteomes" id="UP000623681">
    <property type="component" value="Unassembled WGS sequence"/>
</dbReference>
<reference evidence="2" key="1">
    <citation type="submission" date="2021-01" db="EMBL/GenBank/DDBJ databases">
        <title>Genome public.</title>
        <authorList>
            <person name="Liu C."/>
            <person name="Sun Q."/>
        </authorList>
    </citation>
    <scope>NUCLEOTIDE SEQUENCE</scope>
    <source>
        <strain evidence="2">YIM B02565</strain>
    </source>
</reference>
<dbReference type="EMBL" id="JAESWA010000019">
    <property type="protein sequence ID" value="MBL4931272.1"/>
    <property type="molecule type" value="Genomic_DNA"/>
</dbReference>
<dbReference type="PANTHER" id="PTHR33744:SF16">
    <property type="entry name" value="CARBOHYDRATE DIACID REGULATOR"/>
    <property type="match status" value="1"/>
</dbReference>
<protein>
    <submittedName>
        <fullName evidence="2">Helix-turn-helix domain-containing protein</fullName>
    </submittedName>
</protein>
<dbReference type="PANTHER" id="PTHR33744">
    <property type="entry name" value="CARBOHYDRATE DIACID REGULATOR"/>
    <property type="match status" value="1"/>
</dbReference>
<keyword evidence="3" id="KW-1185">Reference proteome</keyword>
<evidence type="ECO:0000313" key="3">
    <source>
        <dbReference type="Proteomes" id="UP000623681"/>
    </source>
</evidence>
<evidence type="ECO:0000313" key="2">
    <source>
        <dbReference type="EMBL" id="MBL4931272.1"/>
    </source>
</evidence>
<dbReference type="Pfam" id="PF13556">
    <property type="entry name" value="HTH_30"/>
    <property type="match status" value="1"/>
</dbReference>
<dbReference type="RefSeq" id="WP_202766658.1">
    <property type="nucleotide sequence ID" value="NZ_JAESWA010000019.1"/>
</dbReference>
<dbReference type="AlphaFoldDB" id="A0A937K344"/>
<dbReference type="InterPro" id="IPR025736">
    <property type="entry name" value="PucR_C-HTH_dom"/>
</dbReference>
<proteinExistence type="predicted"/>
<dbReference type="InterPro" id="IPR042070">
    <property type="entry name" value="PucR_C-HTH_sf"/>
</dbReference>
<accession>A0A937K344</accession>
<comment type="caution">
    <text evidence="2">The sequence shown here is derived from an EMBL/GenBank/DDBJ whole genome shotgun (WGS) entry which is preliminary data.</text>
</comment>